<evidence type="ECO:0000259" key="7">
    <source>
        <dbReference type="PROSITE" id="PS00486"/>
    </source>
</evidence>
<dbReference type="Pfam" id="PF00488">
    <property type="entry name" value="MutS_V"/>
    <property type="match status" value="1"/>
</dbReference>
<evidence type="ECO:0000256" key="6">
    <source>
        <dbReference type="SAM" id="MobiDB-lite"/>
    </source>
</evidence>
<feature type="region of interest" description="Disordered" evidence="6">
    <location>
        <begin position="156"/>
        <end position="177"/>
    </location>
</feature>
<keyword evidence="1" id="KW-0547">Nucleotide-binding</keyword>
<comment type="caution">
    <text evidence="8">The sequence shown here is derived from an EMBL/GenBank/DDBJ whole genome shotgun (WGS) entry which is preliminary data.</text>
</comment>
<dbReference type="Gene3D" id="3.40.50.300">
    <property type="entry name" value="P-loop containing nucleotide triphosphate hydrolases"/>
    <property type="match status" value="1"/>
</dbReference>
<feature type="region of interest" description="Disordered" evidence="6">
    <location>
        <begin position="200"/>
        <end position="219"/>
    </location>
</feature>
<feature type="region of interest" description="Disordered" evidence="6">
    <location>
        <begin position="1"/>
        <end position="119"/>
    </location>
</feature>
<dbReference type="PANTHER" id="PTHR11361:SF122">
    <property type="entry name" value="DNA MISMATCH REPAIR PROTEIN MSH3"/>
    <property type="match status" value="1"/>
</dbReference>
<name>A0ABR1FS79_AURAN</name>
<keyword evidence="3" id="KW-0067">ATP-binding</keyword>
<organism evidence="8 9">
    <name type="scientific">Aureococcus anophagefferens</name>
    <name type="common">Harmful bloom alga</name>
    <dbReference type="NCBI Taxonomy" id="44056"/>
    <lineage>
        <taxon>Eukaryota</taxon>
        <taxon>Sar</taxon>
        <taxon>Stramenopiles</taxon>
        <taxon>Ochrophyta</taxon>
        <taxon>Pelagophyceae</taxon>
        <taxon>Pelagomonadales</taxon>
        <taxon>Pelagomonadaceae</taxon>
        <taxon>Aureococcus</taxon>
    </lineage>
</organism>
<keyword evidence="5" id="KW-0234">DNA repair</keyword>
<feature type="compositionally biased region" description="Basic residues" evidence="6">
    <location>
        <begin position="24"/>
        <end position="40"/>
    </location>
</feature>
<evidence type="ECO:0000313" key="8">
    <source>
        <dbReference type="EMBL" id="KAK7237218.1"/>
    </source>
</evidence>
<feature type="compositionally biased region" description="Basic and acidic residues" evidence="6">
    <location>
        <begin position="69"/>
        <end position="86"/>
    </location>
</feature>
<gene>
    <name evidence="8" type="primary">MSH2</name>
    <name evidence="8" type="ORF">SO694_00097093</name>
</gene>
<sequence>MSSPSPGAKRKSQPKISSFFAKKPNPRHHRSRSRRRRRPRSTSPATTPTTPRPRPRRRARRTRARARARGLDAEPRGDREHARGADGARGVARRRAPGGSDGAAPADAAPRRADKALGPMTPMERQIQGLLDSHRGCLLVMEVGYKYRVFGPGAERGQGAGPHGHGAQGAGATASGKSGTFDRAVDRVFSASTLIFDDVEDELGGGGGDSEGDDAGGDDGGARAARWLVVGADVGGAAGLAAVDLRAGAVALARVDGAGDAASFLAARPPAECLRRATLPVLTGPNAGGKSSIARAVALAHVFAQAGGPVPCERADMPLRDAIFTRMGAADDLAAGASTFLAELRRAALPLNEATAASFVILDELGRGTSTHDGVAVAAATLAHLVDEVRATTLFITHYHDLAKAAAADHARVRNVHVAYARVPRDDANDGFDDDIVMLYKLEPGLADASFGIYAARAAGVPPAVLDLARAKVGELRGAK</sequence>
<dbReference type="PANTHER" id="PTHR11361">
    <property type="entry name" value="DNA MISMATCH REPAIR PROTEIN MUTS FAMILY MEMBER"/>
    <property type="match status" value="1"/>
</dbReference>
<keyword evidence="2" id="KW-0227">DNA damage</keyword>
<dbReference type="SUPFAM" id="SSF52540">
    <property type="entry name" value="P-loop containing nucleoside triphosphate hydrolases"/>
    <property type="match status" value="1"/>
</dbReference>
<dbReference type="PROSITE" id="PS00486">
    <property type="entry name" value="DNA_MISMATCH_REPAIR_2"/>
    <property type="match status" value="1"/>
</dbReference>
<evidence type="ECO:0000313" key="9">
    <source>
        <dbReference type="Proteomes" id="UP001363151"/>
    </source>
</evidence>
<feature type="domain" description="DNA mismatch repair proteins mutS family" evidence="7">
    <location>
        <begin position="358"/>
        <end position="374"/>
    </location>
</feature>
<evidence type="ECO:0000256" key="1">
    <source>
        <dbReference type="ARBA" id="ARBA00022741"/>
    </source>
</evidence>
<protein>
    <submittedName>
        <fullName evidence="8">DNA mismatch repair protein</fullName>
    </submittedName>
</protein>
<dbReference type="SMART" id="SM00534">
    <property type="entry name" value="MUTSac"/>
    <property type="match status" value="1"/>
</dbReference>
<evidence type="ECO:0000256" key="5">
    <source>
        <dbReference type="ARBA" id="ARBA00023204"/>
    </source>
</evidence>
<accession>A0ABR1FS79</accession>
<keyword evidence="4" id="KW-0238">DNA-binding</keyword>
<keyword evidence="9" id="KW-1185">Reference proteome</keyword>
<reference evidence="8 9" key="1">
    <citation type="submission" date="2024-03" db="EMBL/GenBank/DDBJ databases">
        <title>Aureococcus anophagefferens CCMP1851 and Kratosvirus quantuckense: Draft genome of a second virus-susceptible host strain in the model system.</title>
        <authorList>
            <person name="Chase E."/>
            <person name="Truchon A.R."/>
            <person name="Schepens W."/>
            <person name="Wilhelm S.W."/>
        </authorList>
    </citation>
    <scope>NUCLEOTIDE SEQUENCE [LARGE SCALE GENOMIC DNA]</scope>
    <source>
        <strain evidence="8 9">CCMP1851</strain>
    </source>
</reference>
<dbReference type="InterPro" id="IPR027417">
    <property type="entry name" value="P-loop_NTPase"/>
</dbReference>
<dbReference type="InterPro" id="IPR000432">
    <property type="entry name" value="DNA_mismatch_repair_MutS_C"/>
</dbReference>
<dbReference type="InterPro" id="IPR016151">
    <property type="entry name" value="DNA_mismatch_repair_MutS_N"/>
</dbReference>
<dbReference type="EMBL" id="JBBJCI010000253">
    <property type="protein sequence ID" value="KAK7237218.1"/>
    <property type="molecule type" value="Genomic_DNA"/>
</dbReference>
<evidence type="ECO:0000256" key="4">
    <source>
        <dbReference type="ARBA" id="ARBA00023125"/>
    </source>
</evidence>
<proteinExistence type="predicted"/>
<evidence type="ECO:0000256" key="3">
    <source>
        <dbReference type="ARBA" id="ARBA00022840"/>
    </source>
</evidence>
<dbReference type="Proteomes" id="UP001363151">
    <property type="component" value="Unassembled WGS sequence"/>
</dbReference>
<feature type="compositionally biased region" description="Gly residues" evidence="6">
    <location>
        <begin position="156"/>
        <end position="169"/>
    </location>
</feature>
<feature type="compositionally biased region" description="Basic residues" evidence="6">
    <location>
        <begin position="53"/>
        <end position="68"/>
    </location>
</feature>
<dbReference type="InterPro" id="IPR045076">
    <property type="entry name" value="MutS"/>
</dbReference>
<evidence type="ECO:0000256" key="2">
    <source>
        <dbReference type="ARBA" id="ARBA00022763"/>
    </source>
</evidence>
<dbReference type="SUPFAM" id="SSF55271">
    <property type="entry name" value="DNA repair protein MutS, domain I"/>
    <property type="match status" value="1"/>
</dbReference>